<gene>
    <name evidence="5" type="ORF">H6G03_12710</name>
</gene>
<evidence type="ECO:0000256" key="3">
    <source>
        <dbReference type="PROSITE-ProRule" id="PRU10141"/>
    </source>
</evidence>
<dbReference type="InterPro" id="IPR017441">
    <property type="entry name" value="Protein_kinase_ATP_BS"/>
</dbReference>
<comment type="caution">
    <text evidence="5">The sequence shown here is derived from an EMBL/GenBank/DDBJ whole genome shotgun (WGS) entry which is preliminary data.</text>
</comment>
<dbReference type="InterPro" id="IPR042095">
    <property type="entry name" value="SUMF_sf"/>
</dbReference>
<name>A0A926ZGG3_9CYAN</name>
<feature type="domain" description="Protein kinase" evidence="4">
    <location>
        <begin position="19"/>
        <end position="275"/>
    </location>
</feature>
<dbReference type="InterPro" id="IPR005532">
    <property type="entry name" value="SUMF_dom"/>
</dbReference>
<dbReference type="CDD" id="cd14014">
    <property type="entry name" value="STKc_PknB_like"/>
    <property type="match status" value="1"/>
</dbReference>
<dbReference type="GO" id="GO:0005524">
    <property type="term" value="F:ATP binding"/>
    <property type="evidence" value="ECO:0007669"/>
    <property type="project" value="UniProtKB-UniRule"/>
</dbReference>
<dbReference type="AlphaFoldDB" id="A0A926ZGG3"/>
<dbReference type="GO" id="GO:0120147">
    <property type="term" value="F:formylglycine-generating oxidase activity"/>
    <property type="evidence" value="ECO:0007669"/>
    <property type="project" value="TreeGrafter"/>
</dbReference>
<reference evidence="5" key="1">
    <citation type="journal article" date="2015" name="ISME J.">
        <title>Draft Genome Sequence of Streptomyces incarnatus NRRL8089, which Produces the Nucleoside Antibiotic Sinefungin.</title>
        <authorList>
            <person name="Oshima K."/>
            <person name="Hattori M."/>
            <person name="Shimizu H."/>
            <person name="Fukuda K."/>
            <person name="Nemoto M."/>
            <person name="Inagaki K."/>
            <person name="Tamura T."/>
        </authorList>
    </citation>
    <scope>NUCLEOTIDE SEQUENCE</scope>
    <source>
        <strain evidence="5">FACHB-1375</strain>
    </source>
</reference>
<dbReference type="PROSITE" id="PS00108">
    <property type="entry name" value="PROTEIN_KINASE_ST"/>
    <property type="match status" value="1"/>
</dbReference>
<dbReference type="PROSITE" id="PS50011">
    <property type="entry name" value="PROTEIN_KINASE_DOM"/>
    <property type="match status" value="1"/>
</dbReference>
<dbReference type="SUPFAM" id="SSF56112">
    <property type="entry name" value="Protein kinase-like (PK-like)"/>
    <property type="match status" value="1"/>
</dbReference>
<dbReference type="InterPro" id="IPR008271">
    <property type="entry name" value="Ser/Thr_kinase_AS"/>
</dbReference>
<accession>A0A926ZGG3</accession>
<dbReference type="Gene3D" id="1.10.510.10">
    <property type="entry name" value="Transferase(Phosphotransferase) domain 1"/>
    <property type="match status" value="1"/>
</dbReference>
<dbReference type="Gene3D" id="3.90.1580.10">
    <property type="entry name" value="paralog of FGE (formylglycine-generating enzyme)"/>
    <property type="match status" value="1"/>
</dbReference>
<protein>
    <submittedName>
        <fullName evidence="5">SUMF1/EgtB/PvdO family nonheme iron enzyme</fullName>
    </submittedName>
</protein>
<dbReference type="Pfam" id="PF00069">
    <property type="entry name" value="Pkinase"/>
    <property type="match status" value="1"/>
</dbReference>
<feature type="binding site" evidence="3">
    <location>
        <position position="51"/>
    </location>
    <ligand>
        <name>ATP</name>
        <dbReference type="ChEBI" id="CHEBI:30616"/>
    </ligand>
</feature>
<dbReference type="SUPFAM" id="SSF56436">
    <property type="entry name" value="C-type lectin-like"/>
    <property type="match status" value="1"/>
</dbReference>
<evidence type="ECO:0000313" key="5">
    <source>
        <dbReference type="EMBL" id="MBD2181955.1"/>
    </source>
</evidence>
<dbReference type="Proteomes" id="UP000641646">
    <property type="component" value="Unassembled WGS sequence"/>
</dbReference>
<dbReference type="PROSITE" id="PS00107">
    <property type="entry name" value="PROTEIN_KINASE_ATP"/>
    <property type="match status" value="1"/>
</dbReference>
<dbReference type="GO" id="GO:0004672">
    <property type="term" value="F:protein kinase activity"/>
    <property type="evidence" value="ECO:0007669"/>
    <property type="project" value="InterPro"/>
</dbReference>
<dbReference type="EMBL" id="JACJPW010000028">
    <property type="protein sequence ID" value="MBD2181955.1"/>
    <property type="molecule type" value="Genomic_DNA"/>
</dbReference>
<organism evidence="5 6">
    <name type="scientific">Aerosakkonema funiforme FACHB-1375</name>
    <dbReference type="NCBI Taxonomy" id="2949571"/>
    <lineage>
        <taxon>Bacteria</taxon>
        <taxon>Bacillati</taxon>
        <taxon>Cyanobacteriota</taxon>
        <taxon>Cyanophyceae</taxon>
        <taxon>Oscillatoriophycideae</taxon>
        <taxon>Aerosakkonematales</taxon>
        <taxon>Aerosakkonemataceae</taxon>
        <taxon>Aerosakkonema</taxon>
    </lineage>
</organism>
<dbReference type="PANTHER" id="PTHR23150">
    <property type="entry name" value="SULFATASE MODIFYING FACTOR 1, 2"/>
    <property type="match status" value="1"/>
</dbReference>
<keyword evidence="1 3" id="KW-0547">Nucleotide-binding</keyword>
<sequence>MNPNQFWRMFEDEWFTPKYRLKKLLGAGSFGAVFLADEVVADRVMREVAIKIFSNESGQQERQIAELQTAISLKHPGLLEGLSPEQGWLKGVECLGLVMELAQESLVKRLQRGALSVSEVKAIVKNLAGALHYLHDRGVVHRDLKPANIMLVGGQWKLTDFGISRLLENRSGSDTAPSHQVGTIAYAPPESYQGKISLAWDLWSLGVVIVEILTGQHPFAGNTIPEMMQRVTMAEPDIPSELPAPFAAIVRGCLVKNYTQRWTASQVLAALDPTADLGRVTVLLPFSPSFRKVLPNGVEGQGYVTIPTSGIRLVEPNASRVEPPTMRSDAVSTPARALPNNRWNYQERLPGGAKLDMIAIPAGSFYMGTSIADIEQVLRLESWFKRWEVEKWLRPEMPQHKVSLRSFSMSKTPITQEQWQVVMQTNPSHFSGLLRPVENVSWWDAVEFCDRLSEIAGKSYRLPTEAEWEYACRAGTQTLYNFGNSKQPLRNFAWYTWNSRNQTQPVAQKQPNAWGLHDLHGLVWEWCEDNWHDKLNGAPKDGSAWIANGHPTKRVVRGGAWYSLADDCRCAYRFCYDGSFRYPSIGFRVVLG</sequence>
<dbReference type="RefSeq" id="WP_190464765.1">
    <property type="nucleotide sequence ID" value="NZ_JACJPW010000028.1"/>
</dbReference>
<dbReference type="Pfam" id="PF03781">
    <property type="entry name" value="FGE-sulfatase"/>
    <property type="match status" value="1"/>
</dbReference>
<dbReference type="InterPro" id="IPR011009">
    <property type="entry name" value="Kinase-like_dom_sf"/>
</dbReference>
<proteinExistence type="predicted"/>
<dbReference type="SMART" id="SM00220">
    <property type="entry name" value="S_TKc"/>
    <property type="match status" value="1"/>
</dbReference>
<dbReference type="InterPro" id="IPR016187">
    <property type="entry name" value="CTDL_fold"/>
</dbReference>
<dbReference type="PANTHER" id="PTHR23150:SF19">
    <property type="entry name" value="FORMYLGLYCINE-GENERATING ENZYME"/>
    <property type="match status" value="1"/>
</dbReference>
<keyword evidence="6" id="KW-1185">Reference proteome</keyword>
<keyword evidence="2 3" id="KW-0067">ATP-binding</keyword>
<dbReference type="InterPro" id="IPR000719">
    <property type="entry name" value="Prot_kinase_dom"/>
</dbReference>
<reference evidence="5" key="2">
    <citation type="submission" date="2020-08" db="EMBL/GenBank/DDBJ databases">
        <authorList>
            <person name="Chen M."/>
            <person name="Teng W."/>
            <person name="Zhao L."/>
            <person name="Hu C."/>
            <person name="Zhou Y."/>
            <person name="Han B."/>
            <person name="Song L."/>
            <person name="Shu W."/>
        </authorList>
    </citation>
    <scope>NUCLEOTIDE SEQUENCE</scope>
    <source>
        <strain evidence="5">FACHB-1375</strain>
    </source>
</reference>
<evidence type="ECO:0000256" key="2">
    <source>
        <dbReference type="ARBA" id="ARBA00022840"/>
    </source>
</evidence>
<evidence type="ECO:0000259" key="4">
    <source>
        <dbReference type="PROSITE" id="PS50011"/>
    </source>
</evidence>
<evidence type="ECO:0000313" key="6">
    <source>
        <dbReference type="Proteomes" id="UP000641646"/>
    </source>
</evidence>
<evidence type="ECO:0000256" key="1">
    <source>
        <dbReference type="ARBA" id="ARBA00022741"/>
    </source>
</evidence>
<dbReference type="InterPro" id="IPR051043">
    <property type="entry name" value="Sulfatase_Mod_Factor_Kinase"/>
</dbReference>